<name>A0A6P5JBJ3_PHACI</name>
<dbReference type="GO" id="GO:0005677">
    <property type="term" value="C:chromatin silencing complex"/>
    <property type="evidence" value="ECO:0007669"/>
    <property type="project" value="TreeGrafter"/>
</dbReference>
<dbReference type="Gene3D" id="1.10.10.2150">
    <property type="entry name" value="Ribosomal RNA-processing protein 8, N-terminal domain"/>
    <property type="match status" value="1"/>
</dbReference>
<evidence type="ECO:0000313" key="17">
    <source>
        <dbReference type="Proteomes" id="UP000515140"/>
    </source>
</evidence>
<evidence type="ECO:0000256" key="7">
    <source>
        <dbReference type="ARBA" id="ARBA00022679"/>
    </source>
</evidence>
<dbReference type="InterPro" id="IPR042036">
    <property type="entry name" value="RRP8_N"/>
</dbReference>
<dbReference type="SUPFAM" id="SSF53335">
    <property type="entry name" value="S-adenosyl-L-methionine-dependent methyltransferases"/>
    <property type="match status" value="1"/>
</dbReference>
<dbReference type="GO" id="GO:0008168">
    <property type="term" value="F:methyltransferase activity"/>
    <property type="evidence" value="ECO:0007669"/>
    <property type="project" value="UniProtKB-KW"/>
</dbReference>
<dbReference type="RefSeq" id="XP_020831515.1">
    <property type="nucleotide sequence ID" value="XM_020975856.1"/>
</dbReference>
<comment type="similarity">
    <text evidence="2 15">Belongs to the methyltransferase superfamily. RRP8 family.</text>
</comment>
<keyword evidence="17" id="KW-1185">Reference proteome</keyword>
<evidence type="ECO:0000256" key="13">
    <source>
        <dbReference type="ARBA" id="ARBA00057870"/>
    </source>
</evidence>
<dbReference type="GO" id="GO:0042149">
    <property type="term" value="P:cellular response to glucose starvation"/>
    <property type="evidence" value="ECO:0007669"/>
    <property type="project" value="TreeGrafter"/>
</dbReference>
<feature type="compositionally biased region" description="Basic residues" evidence="16">
    <location>
        <begin position="148"/>
        <end position="164"/>
    </location>
</feature>
<keyword evidence="5 15" id="KW-0698">rRNA processing</keyword>
<keyword evidence="7 15" id="KW-0808">Transferase</keyword>
<dbReference type="GO" id="GO:0046015">
    <property type="term" value="P:regulation of transcription by glucose"/>
    <property type="evidence" value="ECO:0007669"/>
    <property type="project" value="TreeGrafter"/>
</dbReference>
<dbReference type="PANTHER" id="PTHR12787:SF0">
    <property type="entry name" value="RIBOSOMAL RNA-PROCESSING PROTEIN 8"/>
    <property type="match status" value="1"/>
</dbReference>
<evidence type="ECO:0000256" key="5">
    <source>
        <dbReference type="ARBA" id="ARBA00022552"/>
    </source>
</evidence>
<dbReference type="KEGG" id="pcw:110200482"/>
<reference evidence="18" key="1">
    <citation type="submission" date="2025-08" db="UniProtKB">
        <authorList>
            <consortium name="RefSeq"/>
        </authorList>
    </citation>
    <scope>IDENTIFICATION</scope>
    <source>
        <tissue evidence="18">Spleen</tissue>
    </source>
</reference>
<accession>A0A6P5JBJ3</accession>
<evidence type="ECO:0000256" key="11">
    <source>
        <dbReference type="ARBA" id="ARBA00023163"/>
    </source>
</evidence>
<dbReference type="InParanoid" id="A0A6P5JBJ3"/>
<dbReference type="Proteomes" id="UP000515140">
    <property type="component" value="Unplaced"/>
</dbReference>
<evidence type="ECO:0000256" key="4">
    <source>
        <dbReference type="ARBA" id="ARBA00022491"/>
    </source>
</evidence>
<evidence type="ECO:0000256" key="9">
    <source>
        <dbReference type="ARBA" id="ARBA00022853"/>
    </source>
</evidence>
<dbReference type="EC" id="2.1.1.-" evidence="15"/>
<dbReference type="GO" id="GO:0032259">
    <property type="term" value="P:methylation"/>
    <property type="evidence" value="ECO:0007669"/>
    <property type="project" value="UniProtKB-KW"/>
</dbReference>
<evidence type="ECO:0000256" key="15">
    <source>
        <dbReference type="RuleBase" id="RU365074"/>
    </source>
</evidence>
<dbReference type="CTD" id="23378"/>
<dbReference type="AlphaFoldDB" id="A0A6P5JBJ3"/>
<evidence type="ECO:0000256" key="1">
    <source>
        <dbReference type="ARBA" id="ARBA00004604"/>
    </source>
</evidence>
<keyword evidence="8 15" id="KW-0949">S-adenosyl-L-methionine</keyword>
<dbReference type="GO" id="GO:0005730">
    <property type="term" value="C:nucleolus"/>
    <property type="evidence" value="ECO:0007669"/>
    <property type="project" value="UniProtKB-SubCell"/>
</dbReference>
<keyword evidence="9" id="KW-0156">Chromatin regulator</keyword>
<keyword evidence="4" id="KW-0678">Repressor</keyword>
<protein>
    <recommendedName>
        <fullName evidence="3 15">Ribosomal RNA-processing protein 8</fullName>
        <ecNumber evidence="15">2.1.1.-</ecNumber>
    </recommendedName>
</protein>
<evidence type="ECO:0000256" key="16">
    <source>
        <dbReference type="SAM" id="MobiDB-lite"/>
    </source>
</evidence>
<proteinExistence type="inferred from homology"/>
<keyword evidence="6 15" id="KW-0489">Methyltransferase</keyword>
<feature type="compositionally biased region" description="Basic and acidic residues" evidence="16">
    <location>
        <begin position="82"/>
        <end position="92"/>
    </location>
</feature>
<evidence type="ECO:0000256" key="12">
    <source>
        <dbReference type="ARBA" id="ARBA00023242"/>
    </source>
</evidence>
<dbReference type="GO" id="GO:0033553">
    <property type="term" value="C:rDNA heterochromatin"/>
    <property type="evidence" value="ECO:0007669"/>
    <property type="project" value="TreeGrafter"/>
</dbReference>
<evidence type="ECO:0000256" key="10">
    <source>
        <dbReference type="ARBA" id="ARBA00023015"/>
    </source>
</evidence>
<dbReference type="GO" id="GO:0000183">
    <property type="term" value="P:rDNA heterochromatin formation"/>
    <property type="evidence" value="ECO:0007669"/>
    <property type="project" value="TreeGrafter"/>
</dbReference>
<dbReference type="FunCoup" id="A0A6P5JBJ3">
    <property type="interactions" value="2426"/>
</dbReference>
<evidence type="ECO:0000256" key="6">
    <source>
        <dbReference type="ARBA" id="ARBA00022603"/>
    </source>
</evidence>
<comment type="subunit">
    <text evidence="14">Component of the eNoSC complex, composed of SIRT1, SUV39H1 and RRP8.</text>
</comment>
<evidence type="ECO:0000256" key="8">
    <source>
        <dbReference type="ARBA" id="ARBA00022691"/>
    </source>
</evidence>
<dbReference type="FunFam" id="1.10.10.2150:FF:000001">
    <property type="entry name" value="Ribosomal RNA-processing protein 8"/>
    <property type="match status" value="1"/>
</dbReference>
<evidence type="ECO:0000313" key="18">
    <source>
        <dbReference type="RefSeq" id="XP_020831515.1"/>
    </source>
</evidence>
<feature type="region of interest" description="Disordered" evidence="16">
    <location>
        <begin position="1"/>
        <end position="201"/>
    </location>
</feature>
<feature type="compositionally biased region" description="Basic and acidic residues" evidence="16">
    <location>
        <begin position="187"/>
        <end position="197"/>
    </location>
</feature>
<gene>
    <name evidence="18" type="primary">RRP8</name>
</gene>
<keyword evidence="11" id="KW-0804">Transcription</keyword>
<dbReference type="Gene3D" id="3.40.50.150">
    <property type="entry name" value="Vaccinia Virus protein VP39"/>
    <property type="match status" value="1"/>
</dbReference>
<comment type="function">
    <text evidence="13">Essential component of the eNoSC (energy-dependent nucleolar silencing) complex, a complex that mediates silencing of rDNA in response to intracellular energy status and acts by recruiting histone-modifying enzymes. The eNoSC complex is able to sense the energy status of cell: upon glucose starvation, elevation of NAD(+)/NADP(+) ratio activates SIRT1, leading to histone H3 deacetylation followed by dimethylation of H3 at 'Lys-9' (H3K9me2) by SUV39H1 and the formation of silent chromatin in the rDNA locus. In the complex, RRP8 binds to H3K9me2 and probably acts as a methyltransferase. Its substrates are however unknown.</text>
</comment>
<keyword evidence="12 15" id="KW-0539">Nucleus</keyword>
<organism evidence="17 18">
    <name type="scientific">Phascolarctos cinereus</name>
    <name type="common">Koala</name>
    <dbReference type="NCBI Taxonomy" id="38626"/>
    <lineage>
        <taxon>Eukaryota</taxon>
        <taxon>Metazoa</taxon>
        <taxon>Chordata</taxon>
        <taxon>Craniata</taxon>
        <taxon>Vertebrata</taxon>
        <taxon>Euteleostomi</taxon>
        <taxon>Mammalia</taxon>
        <taxon>Metatheria</taxon>
        <taxon>Diprotodontia</taxon>
        <taxon>Phascolarctidae</taxon>
        <taxon>Phascolarctos</taxon>
    </lineage>
</organism>
<comment type="subcellular location">
    <subcellularLocation>
        <location evidence="1 15">Nucleus</location>
        <location evidence="1 15">Nucleolus</location>
    </subcellularLocation>
</comment>
<evidence type="ECO:0000256" key="2">
    <source>
        <dbReference type="ARBA" id="ARBA00006301"/>
    </source>
</evidence>
<dbReference type="CDD" id="cd02440">
    <property type="entry name" value="AdoMet_MTases"/>
    <property type="match status" value="1"/>
</dbReference>
<dbReference type="InterPro" id="IPR029063">
    <property type="entry name" value="SAM-dependent_MTases_sf"/>
</dbReference>
<feature type="compositionally biased region" description="Pro residues" evidence="16">
    <location>
        <begin position="11"/>
        <end position="22"/>
    </location>
</feature>
<dbReference type="InterPro" id="IPR007823">
    <property type="entry name" value="RRP8"/>
</dbReference>
<dbReference type="PANTHER" id="PTHR12787">
    <property type="entry name" value="RIBOSOMAL RNA-PROCESSING PROTEIN 8"/>
    <property type="match status" value="1"/>
</dbReference>
<evidence type="ECO:0000256" key="14">
    <source>
        <dbReference type="ARBA" id="ARBA00062710"/>
    </source>
</evidence>
<keyword evidence="10" id="KW-0805">Transcription regulation</keyword>
<dbReference type="Pfam" id="PF05148">
    <property type="entry name" value="Methyltransf_8"/>
    <property type="match status" value="1"/>
</dbReference>
<evidence type="ECO:0000256" key="3">
    <source>
        <dbReference type="ARBA" id="ARBA00020203"/>
    </source>
</evidence>
<feature type="compositionally biased region" description="Low complexity" evidence="16">
    <location>
        <begin position="23"/>
        <end position="32"/>
    </location>
</feature>
<dbReference type="GO" id="GO:0006364">
    <property type="term" value="P:rRNA processing"/>
    <property type="evidence" value="ECO:0007669"/>
    <property type="project" value="UniProtKB-UniRule"/>
</dbReference>
<dbReference type="FunFam" id="3.40.50.150:FF:000068">
    <property type="entry name" value="Ribosomal RNA-processing protein 8"/>
    <property type="match status" value="1"/>
</dbReference>
<sequence length="424" mass="47092">MFNVPEWAEEPPAPAARAPPTPRARVGPAARAKGSSHQSLQATLKALQAEALPYQLPHQGGNDSNSDSDLGEEKRKKRKKASKEAPLKEENSKQPAVQRVKTKKEESKGSGAPKNGDLASVLPQNDPGFRRTTLGPVKDGNNTEPRLSRKQWRNRQKNKRRQKNKFLPPKPQSVAAPEEENPSGLTEKYEPELKAEEPGASLDRGGVLRAKMKQRLEGARFRFLNEQLYSVTSSAASHIFQEDPEAFELYHRGFQNQIKQWPLKPVDRIVKDLKQRPASLVVADFGCGDCRLASSVRNTVHCFDLAALDPRVTVCDMAQVPLKDESVDIAVFCLSLMGTNLSDFLKEANRVLKPGGMLKVAEVASRFVDMRGFLGALAQLGFKLVSKDLTNSYFYLLNFHKIGPPKAQGPLRGLALRPCLYKRR</sequence>
<dbReference type="GeneID" id="110200482"/>